<dbReference type="EMBL" id="VIVK01000002">
    <property type="protein sequence ID" value="TWD74800.1"/>
    <property type="molecule type" value="Genomic_DNA"/>
</dbReference>
<sequence length="55" mass="6244">MANPTCALCGQQAESEDLPLTWVTSLENGRRLVYCDRCARENVRSIEGKLDSAWW</sequence>
<keyword evidence="2" id="KW-1185">Reference proteome</keyword>
<evidence type="ECO:0000313" key="1">
    <source>
        <dbReference type="EMBL" id="TWD74800.1"/>
    </source>
</evidence>
<protein>
    <submittedName>
        <fullName evidence="1">Uncharacterized protein</fullName>
    </submittedName>
</protein>
<accession>A0A561B7J0</accession>
<organism evidence="1 2">
    <name type="scientific">Kribbella amoyensis</name>
    <dbReference type="NCBI Taxonomy" id="996641"/>
    <lineage>
        <taxon>Bacteria</taxon>
        <taxon>Bacillati</taxon>
        <taxon>Actinomycetota</taxon>
        <taxon>Actinomycetes</taxon>
        <taxon>Propionibacteriales</taxon>
        <taxon>Kribbellaceae</taxon>
        <taxon>Kribbella</taxon>
    </lineage>
</organism>
<reference evidence="1 2" key="1">
    <citation type="submission" date="2019-06" db="EMBL/GenBank/DDBJ databases">
        <title>Sequencing the genomes of 1000 actinobacteria strains.</title>
        <authorList>
            <person name="Klenk H.-P."/>
        </authorList>
    </citation>
    <scope>NUCLEOTIDE SEQUENCE [LARGE SCALE GENOMIC DNA]</scope>
    <source>
        <strain evidence="1 2">DSM 24683</strain>
    </source>
</reference>
<evidence type="ECO:0000313" key="2">
    <source>
        <dbReference type="Proteomes" id="UP000318380"/>
    </source>
</evidence>
<dbReference type="AlphaFoldDB" id="A0A561B7J0"/>
<comment type="caution">
    <text evidence="1">The sequence shown here is derived from an EMBL/GenBank/DDBJ whole genome shotgun (WGS) entry which is preliminary data.</text>
</comment>
<dbReference type="Proteomes" id="UP000318380">
    <property type="component" value="Unassembled WGS sequence"/>
</dbReference>
<gene>
    <name evidence="1" type="ORF">FB561_6232</name>
</gene>
<proteinExistence type="predicted"/>
<name>A0A561B7J0_9ACTN</name>
<dbReference type="RefSeq" id="WP_170284899.1">
    <property type="nucleotide sequence ID" value="NZ_VIVK01000002.1"/>
</dbReference>